<dbReference type="InterPro" id="IPR046732">
    <property type="entry name" value="DUF6624"/>
</dbReference>
<protein>
    <submittedName>
        <fullName evidence="1">Uncharacterized protein</fullName>
    </submittedName>
</protein>
<gene>
    <name evidence="1" type="ORF">CW362_35425</name>
</gene>
<dbReference type="OrthoDB" id="22038at2"/>
<dbReference type="Proteomes" id="UP000236178">
    <property type="component" value="Unassembled WGS sequence"/>
</dbReference>
<name>A0A2I0SEL3_9ACTN</name>
<dbReference type="Pfam" id="PF20329">
    <property type="entry name" value="DUF6624"/>
    <property type="match status" value="1"/>
</dbReference>
<evidence type="ECO:0000313" key="2">
    <source>
        <dbReference type="Proteomes" id="UP000236178"/>
    </source>
</evidence>
<dbReference type="EMBL" id="PJOS01000115">
    <property type="protein sequence ID" value="PKT68371.1"/>
    <property type="molecule type" value="Genomic_DNA"/>
</dbReference>
<comment type="caution">
    <text evidence="1">The sequence shown here is derived from an EMBL/GenBank/DDBJ whole genome shotgun (WGS) entry which is preliminary data.</text>
</comment>
<evidence type="ECO:0000313" key="1">
    <source>
        <dbReference type="EMBL" id="PKT68371.1"/>
    </source>
</evidence>
<keyword evidence="2" id="KW-1185">Reference proteome</keyword>
<sequence length="173" mass="18794">MVPGLARALAGELVRRADEERGLMRQARDRPAGPWPGLLVACRAGNAEALATIVRRYGWPATDRVGAPASTAALMILLHAPDLGLQLGCRDLIARAAADGRCPALHHAYIADHCAVELGLPQYYGTRVDPATLRPYPVRRPGTVDERRRDVGLGPLEEQLRHLSDGVWGLRET</sequence>
<proteinExistence type="predicted"/>
<dbReference type="AlphaFoldDB" id="A0A2I0SEL3"/>
<accession>A0A2I0SEL3</accession>
<reference evidence="1 2" key="1">
    <citation type="submission" date="2017-12" db="EMBL/GenBank/DDBJ databases">
        <title>Streptomyces populusis sp. nov., a novel endophytic actinobacterium isolated from stems of Populus adenopoda Maxim.</title>
        <authorList>
            <person name="Wang Z."/>
        </authorList>
    </citation>
    <scope>NUCLEOTIDE SEQUENCE [LARGE SCALE GENOMIC DNA]</scope>
    <source>
        <strain evidence="1 2">A249</strain>
    </source>
</reference>
<organism evidence="1 2">
    <name type="scientific">Streptomyces populi</name>
    <dbReference type="NCBI Taxonomy" id="2058924"/>
    <lineage>
        <taxon>Bacteria</taxon>
        <taxon>Bacillati</taxon>
        <taxon>Actinomycetota</taxon>
        <taxon>Actinomycetes</taxon>
        <taxon>Kitasatosporales</taxon>
        <taxon>Streptomycetaceae</taxon>
        <taxon>Streptomyces</taxon>
    </lineage>
</organism>